<name>A0ACC0CWY4_9PEZI</name>
<reference evidence="1 2" key="1">
    <citation type="journal article" date="2022" name="New Phytol.">
        <title>Ecological generalism drives hyperdiversity of secondary metabolite gene clusters in xylarialean endophytes.</title>
        <authorList>
            <person name="Franco M.E.E."/>
            <person name="Wisecaver J.H."/>
            <person name="Arnold A.E."/>
            <person name="Ju Y.M."/>
            <person name="Slot J.C."/>
            <person name="Ahrendt S."/>
            <person name="Moore L.P."/>
            <person name="Eastman K.E."/>
            <person name="Scott K."/>
            <person name="Konkel Z."/>
            <person name="Mondo S.J."/>
            <person name="Kuo A."/>
            <person name="Hayes R.D."/>
            <person name="Haridas S."/>
            <person name="Andreopoulos B."/>
            <person name="Riley R."/>
            <person name="LaButti K."/>
            <person name="Pangilinan J."/>
            <person name="Lipzen A."/>
            <person name="Amirebrahimi M."/>
            <person name="Yan J."/>
            <person name="Adam C."/>
            <person name="Keymanesh K."/>
            <person name="Ng V."/>
            <person name="Louie K."/>
            <person name="Northen T."/>
            <person name="Drula E."/>
            <person name="Henrissat B."/>
            <person name="Hsieh H.M."/>
            <person name="Youens-Clark K."/>
            <person name="Lutzoni F."/>
            <person name="Miadlikowska J."/>
            <person name="Eastwood D.C."/>
            <person name="Hamelin R.C."/>
            <person name="Grigoriev I.V."/>
            <person name="U'Ren J.M."/>
        </authorList>
    </citation>
    <scope>NUCLEOTIDE SEQUENCE [LARGE SCALE GENOMIC DNA]</scope>
    <source>
        <strain evidence="1 2">ER1909</strain>
    </source>
</reference>
<organism evidence="1 2">
    <name type="scientific">Hypoxylon rubiginosum</name>
    <dbReference type="NCBI Taxonomy" id="110542"/>
    <lineage>
        <taxon>Eukaryota</taxon>
        <taxon>Fungi</taxon>
        <taxon>Dikarya</taxon>
        <taxon>Ascomycota</taxon>
        <taxon>Pezizomycotina</taxon>
        <taxon>Sordariomycetes</taxon>
        <taxon>Xylariomycetidae</taxon>
        <taxon>Xylariales</taxon>
        <taxon>Hypoxylaceae</taxon>
        <taxon>Hypoxylon</taxon>
    </lineage>
</organism>
<protein>
    <submittedName>
        <fullName evidence="1">Uncharacterized protein</fullName>
    </submittedName>
</protein>
<proteinExistence type="predicted"/>
<evidence type="ECO:0000313" key="2">
    <source>
        <dbReference type="Proteomes" id="UP001497680"/>
    </source>
</evidence>
<sequence>MKILLSVTALSLRGVDIYFSPDENTIHVNYPTVELTVIPPAHGYPSDGSIAVCGATVDFEDFSPARRFAVQNVTWSTGYLNLSKNEVLNSLSAKLVLSVEHMENWTSDKYPKYPVVKDLSSATLLDIVANPGLAGKNYEGYHGDFNFTYDNRANLIWSNCFYGYLDNSTKFDFTMQVRTADGAGWSMDLGLIWEECDPLERGWGQTIIKGWETCQFSETNQTSRAKRRLH</sequence>
<dbReference type="EMBL" id="MU394332">
    <property type="protein sequence ID" value="KAI6084818.1"/>
    <property type="molecule type" value="Genomic_DNA"/>
</dbReference>
<gene>
    <name evidence="1" type="ORF">F4821DRAFT_261534</name>
</gene>
<dbReference type="Proteomes" id="UP001497680">
    <property type="component" value="Unassembled WGS sequence"/>
</dbReference>
<keyword evidence="2" id="KW-1185">Reference proteome</keyword>
<evidence type="ECO:0000313" key="1">
    <source>
        <dbReference type="EMBL" id="KAI6084818.1"/>
    </source>
</evidence>
<comment type="caution">
    <text evidence="1">The sequence shown here is derived from an EMBL/GenBank/DDBJ whole genome shotgun (WGS) entry which is preliminary data.</text>
</comment>
<accession>A0ACC0CWY4</accession>